<evidence type="ECO:0000313" key="2">
    <source>
        <dbReference type="Proteomes" id="UP000002593"/>
    </source>
</evidence>
<dbReference type="STRING" id="415426.Hbut_1069"/>
<proteinExistence type="predicted"/>
<dbReference type="Proteomes" id="UP000002593">
    <property type="component" value="Chromosome"/>
</dbReference>
<accession>A2BLQ1</accession>
<dbReference type="EMBL" id="CP000493">
    <property type="protein sequence ID" value="ABM80912.1"/>
    <property type="molecule type" value="Genomic_DNA"/>
</dbReference>
<evidence type="ECO:0000313" key="1">
    <source>
        <dbReference type="EMBL" id="ABM80912.1"/>
    </source>
</evidence>
<gene>
    <name evidence="1" type="ordered locus">Hbut_1069</name>
</gene>
<name>A2BLQ1_HYPBU</name>
<dbReference type="RefSeq" id="WP_011822230.1">
    <property type="nucleotide sequence ID" value="NC_008818.1"/>
</dbReference>
<keyword evidence="2" id="KW-1185">Reference proteome</keyword>
<protein>
    <submittedName>
        <fullName evidence="1">Uncharacterized protein</fullName>
    </submittedName>
</protein>
<dbReference type="AlphaFoldDB" id="A2BLQ1"/>
<dbReference type="EnsemblBacteria" id="ABM80912">
    <property type="protein sequence ID" value="ABM80912"/>
    <property type="gene ID" value="Hbut_1069"/>
</dbReference>
<dbReference type="KEGG" id="hbu:Hbut_1069"/>
<organism evidence="1 2">
    <name type="scientific">Hyperthermus butylicus (strain DSM 5456 / JCM 9403 / PLM1-5)</name>
    <dbReference type="NCBI Taxonomy" id="415426"/>
    <lineage>
        <taxon>Archaea</taxon>
        <taxon>Thermoproteota</taxon>
        <taxon>Thermoprotei</taxon>
        <taxon>Desulfurococcales</taxon>
        <taxon>Pyrodictiaceae</taxon>
        <taxon>Hyperthermus</taxon>
    </lineage>
</organism>
<dbReference type="GeneID" id="4781485"/>
<reference evidence="1 2" key="1">
    <citation type="journal article" date="2007" name="Archaea">
        <title>The genome of Hyperthermus butylicus: a sulfur-reducing, peptide fermenting, neutrophilic Crenarchaeote growing up to 108 degrees C.</title>
        <authorList>
            <person name="Brugger K."/>
            <person name="Chen L."/>
            <person name="Stark M."/>
            <person name="Zibat A."/>
            <person name="Redder P."/>
            <person name="Ruepp A."/>
            <person name="Awayez M."/>
            <person name="She Q."/>
            <person name="Garrett R.A."/>
            <person name="Klenk H.P."/>
        </authorList>
    </citation>
    <scope>NUCLEOTIDE SEQUENCE [LARGE SCALE GENOMIC DNA]</scope>
    <source>
        <strain evidence="2">DSM 5456 / JCM 9403 / PLM1-5</strain>
    </source>
</reference>
<dbReference type="HOGENOM" id="CLU_1782489_0_0_2"/>
<sequence length="145" mass="16120">MRMKTIVLALAAAILISFIPLLYSNVLLHQQATEKAYIIVMADTSFARVKSEVPFTLEIYLHVRVEGSGEARICSLYFQDMKLPVKVYISAPAGMEGWLTLTGISETVEPIPITLISRPVLPDMLTIVIQYCDGSTYTVKLPVEK</sequence>